<dbReference type="InterPro" id="IPR000719">
    <property type="entry name" value="Prot_kinase_dom"/>
</dbReference>
<protein>
    <submittedName>
        <fullName evidence="13">Pollen receptor-like kinase 3</fullName>
    </submittedName>
</protein>
<keyword evidence="3" id="KW-0433">Leucine-rich repeat</keyword>
<dbReference type="Pfam" id="PF08263">
    <property type="entry name" value="LRRNT_2"/>
    <property type="match status" value="1"/>
</dbReference>
<proteinExistence type="inferred from homology"/>
<dbReference type="Gene3D" id="3.30.200.20">
    <property type="entry name" value="Phosphorylase Kinase, domain 1"/>
    <property type="match status" value="1"/>
</dbReference>
<dbReference type="PANTHER" id="PTHR48007">
    <property type="entry name" value="LEUCINE-RICH REPEAT RECEPTOR-LIKE PROTEIN KINASE PXC1"/>
    <property type="match status" value="1"/>
</dbReference>
<feature type="transmembrane region" description="Helical" evidence="10">
    <location>
        <begin position="262"/>
        <end position="282"/>
    </location>
</feature>
<evidence type="ECO:0000256" key="11">
    <source>
        <dbReference type="SAM" id="SignalP"/>
    </source>
</evidence>
<dbReference type="GO" id="GO:0016020">
    <property type="term" value="C:membrane"/>
    <property type="evidence" value="ECO:0007669"/>
    <property type="project" value="UniProtKB-SubCell"/>
</dbReference>
<comment type="similarity">
    <text evidence="2">Belongs to the RLP family.</text>
</comment>
<dbReference type="Gene3D" id="1.10.510.10">
    <property type="entry name" value="Transferase(Phosphotransferase) domain 1"/>
    <property type="match status" value="1"/>
</dbReference>
<dbReference type="InterPro" id="IPR001611">
    <property type="entry name" value="Leu-rich_rpt"/>
</dbReference>
<feature type="region of interest" description="Disordered" evidence="9">
    <location>
        <begin position="235"/>
        <end position="254"/>
    </location>
</feature>
<keyword evidence="8" id="KW-0325">Glycoprotein</keyword>
<dbReference type="Pfam" id="PF00560">
    <property type="entry name" value="LRR_1"/>
    <property type="match status" value="1"/>
</dbReference>
<accession>A0A438J8S1</accession>
<name>A0A438J8S1_VITVI</name>
<feature type="signal peptide" evidence="11">
    <location>
        <begin position="1"/>
        <end position="28"/>
    </location>
</feature>
<dbReference type="EMBL" id="QGNW01000056">
    <property type="protein sequence ID" value="RVX05363.1"/>
    <property type="molecule type" value="Genomic_DNA"/>
</dbReference>
<evidence type="ECO:0000256" key="2">
    <source>
        <dbReference type="ARBA" id="ARBA00009592"/>
    </source>
</evidence>
<reference evidence="13 14" key="1">
    <citation type="journal article" date="2018" name="PLoS Genet.">
        <title>Population sequencing reveals clonal diversity and ancestral inbreeding in the grapevine cultivar Chardonnay.</title>
        <authorList>
            <person name="Roach M.J."/>
            <person name="Johnson D.L."/>
            <person name="Bohlmann J."/>
            <person name="van Vuuren H.J."/>
            <person name="Jones S.J."/>
            <person name="Pretorius I.S."/>
            <person name="Schmidt S.A."/>
            <person name="Borneman A.R."/>
        </authorList>
    </citation>
    <scope>NUCLEOTIDE SEQUENCE [LARGE SCALE GENOMIC DNA]</scope>
    <source>
        <strain evidence="14">cv. Chardonnay</strain>
        <tissue evidence="13">Leaf</tissue>
    </source>
</reference>
<keyword evidence="5" id="KW-0677">Repeat</keyword>
<evidence type="ECO:0000256" key="6">
    <source>
        <dbReference type="ARBA" id="ARBA00022989"/>
    </source>
</evidence>
<evidence type="ECO:0000256" key="5">
    <source>
        <dbReference type="ARBA" id="ARBA00022737"/>
    </source>
</evidence>
<keyword evidence="11" id="KW-0732">Signal</keyword>
<dbReference type="PROSITE" id="PS50011">
    <property type="entry name" value="PROTEIN_KINASE_DOM"/>
    <property type="match status" value="1"/>
</dbReference>
<sequence>MAAVRLLLRSHLLIFFFLFLSFFPLSLSLSENEALLKLKKSLVHTGALDSWVPSSNPCQGPWDGLICLNGIVTGLRLGSMDLSGNIDVDALIDIRGLRTISLTNNSFSGPLPAFNRLGSLKGLYLTRNQFSGEIPSDYFSTLTSLKKLWLSKNKFTGQIPKSVMQLTHLMELHLDDNQFSGPIPSTLPLSLKSLGLSNNKLEGEIPETLAKFDAKAFEGNEGLCGKQLGKQCEQANKALSPSPPPPPPPPEIEKSKINISKVMTMAGIAFLMIALLVFTSLVSSSRREEEFNILGKENLDEVVEIQVSGSTRKGADSLKKANGSSRRGSQHGRASVSDLVMINDEKGSFGLPDLMKAAAEVLGNGGLGSAYKAVMANGLAVVVKRMREINRLGRDSFDAQIRKIGRLRHENILTPLAYHYRKEEKLLISEYVPKGSLLYVMHGDRGISHSELNWPTRLKIIQGIASGMNFLHTEFASLDLPHGNLKSSNILLDEHYVPLLTDYAFYPLVNATQASQAMFAYRAQDQHVSPKCDVYCLGIVILEIITGKFPSQYLSNGKGGTDVVQWVKSAIEENRETELIDPEIASEASEREMQRLLQIAAECTESNPENRLDMKEAIRRIQEIKV</sequence>
<keyword evidence="13" id="KW-0808">Transferase</keyword>
<dbReference type="GO" id="GO:0005524">
    <property type="term" value="F:ATP binding"/>
    <property type="evidence" value="ECO:0007669"/>
    <property type="project" value="InterPro"/>
</dbReference>
<dbReference type="InterPro" id="IPR046959">
    <property type="entry name" value="PRK1-6/SRF4-like"/>
</dbReference>
<keyword evidence="13" id="KW-0675">Receptor</keyword>
<dbReference type="Pfam" id="PF13855">
    <property type="entry name" value="LRR_8"/>
    <property type="match status" value="1"/>
</dbReference>
<organism evidence="13 14">
    <name type="scientific">Vitis vinifera</name>
    <name type="common">Grape</name>
    <dbReference type="NCBI Taxonomy" id="29760"/>
    <lineage>
        <taxon>Eukaryota</taxon>
        <taxon>Viridiplantae</taxon>
        <taxon>Streptophyta</taxon>
        <taxon>Embryophyta</taxon>
        <taxon>Tracheophyta</taxon>
        <taxon>Spermatophyta</taxon>
        <taxon>Magnoliopsida</taxon>
        <taxon>eudicotyledons</taxon>
        <taxon>Gunneridae</taxon>
        <taxon>Pentapetalae</taxon>
        <taxon>rosids</taxon>
        <taxon>Vitales</taxon>
        <taxon>Vitaceae</taxon>
        <taxon>Viteae</taxon>
        <taxon>Vitis</taxon>
    </lineage>
</organism>
<dbReference type="InterPro" id="IPR032675">
    <property type="entry name" value="LRR_dom_sf"/>
</dbReference>
<dbReference type="FunFam" id="3.80.10.10:FF:000111">
    <property type="entry name" value="LRR receptor-like serine/threonine-protein kinase ERECTA"/>
    <property type="match status" value="1"/>
</dbReference>
<keyword evidence="4 10" id="KW-0812">Transmembrane</keyword>
<gene>
    <name evidence="13" type="primary">PRK3_3</name>
    <name evidence="13" type="ORF">CK203_013477</name>
</gene>
<dbReference type="SUPFAM" id="SSF56112">
    <property type="entry name" value="Protein kinase-like (PK-like)"/>
    <property type="match status" value="1"/>
</dbReference>
<feature type="compositionally biased region" description="Pro residues" evidence="9">
    <location>
        <begin position="241"/>
        <end position="250"/>
    </location>
</feature>
<evidence type="ECO:0000259" key="12">
    <source>
        <dbReference type="PROSITE" id="PS50011"/>
    </source>
</evidence>
<dbReference type="GO" id="GO:0004672">
    <property type="term" value="F:protein kinase activity"/>
    <property type="evidence" value="ECO:0007669"/>
    <property type="project" value="InterPro"/>
</dbReference>
<evidence type="ECO:0000256" key="1">
    <source>
        <dbReference type="ARBA" id="ARBA00004167"/>
    </source>
</evidence>
<comment type="caution">
    <text evidence="13">The sequence shown here is derived from an EMBL/GenBank/DDBJ whole genome shotgun (WGS) entry which is preliminary data.</text>
</comment>
<evidence type="ECO:0000256" key="8">
    <source>
        <dbReference type="ARBA" id="ARBA00023180"/>
    </source>
</evidence>
<keyword evidence="6 10" id="KW-1133">Transmembrane helix</keyword>
<keyword evidence="13" id="KW-0418">Kinase</keyword>
<evidence type="ECO:0000313" key="13">
    <source>
        <dbReference type="EMBL" id="RVX05363.1"/>
    </source>
</evidence>
<dbReference type="InterPro" id="IPR001245">
    <property type="entry name" value="Ser-Thr/Tyr_kinase_cat_dom"/>
</dbReference>
<comment type="subcellular location">
    <subcellularLocation>
        <location evidence="1">Membrane</location>
        <topology evidence="1">Single-pass membrane protein</topology>
    </subcellularLocation>
</comment>
<evidence type="ECO:0000256" key="7">
    <source>
        <dbReference type="ARBA" id="ARBA00023136"/>
    </source>
</evidence>
<evidence type="ECO:0000256" key="10">
    <source>
        <dbReference type="SAM" id="Phobius"/>
    </source>
</evidence>
<dbReference type="InterPro" id="IPR013210">
    <property type="entry name" value="LRR_N_plant-typ"/>
</dbReference>
<dbReference type="PANTHER" id="PTHR48007:SF29">
    <property type="entry name" value="POLLEN RECEPTOR-LIKE KINASE 3"/>
    <property type="match status" value="1"/>
</dbReference>
<feature type="chain" id="PRO_5019036382" evidence="11">
    <location>
        <begin position="29"/>
        <end position="626"/>
    </location>
</feature>
<feature type="region of interest" description="Disordered" evidence="9">
    <location>
        <begin position="313"/>
        <end position="337"/>
    </location>
</feature>
<feature type="domain" description="Protein kinase" evidence="12">
    <location>
        <begin position="356"/>
        <end position="626"/>
    </location>
</feature>
<dbReference type="Gene3D" id="3.80.10.10">
    <property type="entry name" value="Ribonuclease Inhibitor"/>
    <property type="match status" value="2"/>
</dbReference>
<dbReference type="InterPro" id="IPR011009">
    <property type="entry name" value="Kinase-like_dom_sf"/>
</dbReference>
<dbReference type="AlphaFoldDB" id="A0A438J8S1"/>
<evidence type="ECO:0000256" key="9">
    <source>
        <dbReference type="SAM" id="MobiDB-lite"/>
    </source>
</evidence>
<evidence type="ECO:0000256" key="4">
    <source>
        <dbReference type="ARBA" id="ARBA00022692"/>
    </source>
</evidence>
<evidence type="ECO:0000256" key="3">
    <source>
        <dbReference type="ARBA" id="ARBA00022614"/>
    </source>
</evidence>
<dbReference type="Pfam" id="PF07714">
    <property type="entry name" value="PK_Tyr_Ser-Thr"/>
    <property type="match status" value="1"/>
</dbReference>
<keyword evidence="7 10" id="KW-0472">Membrane</keyword>
<dbReference type="SUPFAM" id="SSF52058">
    <property type="entry name" value="L domain-like"/>
    <property type="match status" value="1"/>
</dbReference>
<dbReference type="Proteomes" id="UP000288805">
    <property type="component" value="Unassembled WGS sequence"/>
</dbReference>
<evidence type="ECO:0000313" key="14">
    <source>
        <dbReference type="Proteomes" id="UP000288805"/>
    </source>
</evidence>